<accession>A0A1L7I5Y0</accession>
<keyword evidence="1" id="KW-0472">Membrane</keyword>
<name>A0A1L7I5Y0_9FLAO</name>
<feature type="transmembrane region" description="Helical" evidence="1">
    <location>
        <begin position="229"/>
        <end position="250"/>
    </location>
</feature>
<keyword evidence="1" id="KW-1133">Transmembrane helix</keyword>
<dbReference type="InterPro" id="IPR008537">
    <property type="entry name" value="DUF819"/>
</dbReference>
<dbReference type="Proteomes" id="UP000186230">
    <property type="component" value="Chromosome"/>
</dbReference>
<dbReference type="STRING" id="1229726.GRFL_1811"/>
<dbReference type="PANTHER" id="PTHR34289">
    <property type="entry name" value="PROTEIN, PUTATIVE (DUF819)-RELATED"/>
    <property type="match status" value="1"/>
</dbReference>
<organism evidence="2 3">
    <name type="scientific">Christiangramia flava JLT2011</name>
    <dbReference type="NCBI Taxonomy" id="1229726"/>
    <lineage>
        <taxon>Bacteria</taxon>
        <taxon>Pseudomonadati</taxon>
        <taxon>Bacteroidota</taxon>
        <taxon>Flavobacteriia</taxon>
        <taxon>Flavobacteriales</taxon>
        <taxon>Flavobacteriaceae</taxon>
        <taxon>Christiangramia</taxon>
    </lineage>
</organism>
<dbReference type="EMBL" id="CP016359">
    <property type="protein sequence ID" value="APU68535.1"/>
    <property type="molecule type" value="Genomic_DNA"/>
</dbReference>
<evidence type="ECO:0000313" key="3">
    <source>
        <dbReference type="Proteomes" id="UP000186230"/>
    </source>
</evidence>
<keyword evidence="3" id="KW-1185">Reference proteome</keyword>
<feature type="transmembrane region" description="Helical" evidence="1">
    <location>
        <begin position="256"/>
        <end position="277"/>
    </location>
</feature>
<proteinExistence type="predicted"/>
<sequence>MFGAILANTGLIPSASTAIPLYGHIFHYVAPASIFFLLLGVDLKNIRKAGVPMLLAFGLGALGTAIGVIVALQIIDYQLVFGKDYAAISGMMTGTYIGGSANFNALAIEFDMLRKGAEYTGLVVADNIVTTVWMLVTLVILPVFQKIFPHPKNIQHTAEKNTDVAKPVSLMQLLIVLNLGMLTILFSEGIANWFAEQGLNLPSILVLTTVALILAQFRSIRNMAASRMLGLFSIYLFLAVVGAYCEISALVEVGNYAFQILIFTVSIVAIHGIFLLGMSVLLKLDWAIVAIASQANIGGSSTALALAESFKRDDLLLPAILVGSLGTALGTYIGFLVAALV</sequence>
<feature type="transmembrane region" description="Helical" evidence="1">
    <location>
        <begin position="53"/>
        <end position="75"/>
    </location>
</feature>
<dbReference type="PANTHER" id="PTHR34289:SF8">
    <property type="entry name" value="DUF819 DOMAIN-CONTAINING PROTEIN"/>
    <property type="match status" value="1"/>
</dbReference>
<dbReference type="AlphaFoldDB" id="A0A1L7I5Y0"/>
<protein>
    <submittedName>
        <fullName evidence="2">DUF819 domain-containing protein</fullName>
    </submittedName>
</protein>
<evidence type="ECO:0000256" key="1">
    <source>
        <dbReference type="SAM" id="Phobius"/>
    </source>
</evidence>
<keyword evidence="1" id="KW-0812">Transmembrane</keyword>
<dbReference type="KEGG" id="gfl:GRFL_1811"/>
<evidence type="ECO:0000313" key="2">
    <source>
        <dbReference type="EMBL" id="APU68535.1"/>
    </source>
</evidence>
<feature type="transmembrane region" description="Helical" evidence="1">
    <location>
        <begin position="21"/>
        <end position="41"/>
    </location>
</feature>
<feature type="transmembrane region" description="Helical" evidence="1">
    <location>
        <begin position="199"/>
        <end position="217"/>
    </location>
</feature>
<reference evidence="2 3" key="1">
    <citation type="submission" date="2016-07" db="EMBL/GenBank/DDBJ databases">
        <title>Multi-omics approach to identify versatile polysaccharide utilization systems of a marine flavobacterium Gramella flava.</title>
        <authorList>
            <person name="Tang K."/>
        </authorList>
    </citation>
    <scope>NUCLEOTIDE SEQUENCE [LARGE SCALE GENOMIC DNA]</scope>
    <source>
        <strain evidence="2 3">JLT2011</strain>
    </source>
</reference>
<dbReference type="Pfam" id="PF05684">
    <property type="entry name" value="DUF819"/>
    <property type="match status" value="1"/>
</dbReference>
<feature type="transmembrane region" description="Helical" evidence="1">
    <location>
        <begin position="119"/>
        <end position="144"/>
    </location>
</feature>
<feature type="transmembrane region" description="Helical" evidence="1">
    <location>
        <begin position="319"/>
        <end position="340"/>
    </location>
</feature>
<gene>
    <name evidence="2" type="ORF">GRFL_1811</name>
</gene>